<dbReference type="Pfam" id="PF14103">
    <property type="entry name" value="DUF4276"/>
    <property type="match status" value="1"/>
</dbReference>
<dbReference type="AlphaFoldDB" id="A0A9Q9BF78"/>
<dbReference type="EMBL" id="CP051635">
    <property type="protein sequence ID" value="UTC99871.1"/>
    <property type="molecule type" value="Genomic_DNA"/>
</dbReference>
<proteinExistence type="predicted"/>
<gene>
    <name evidence="1" type="ORF">E4N86_03795</name>
</gene>
<sequence length="230" mass="26933">MTTMYVICEGQTEAAFVRNILNKALRYDCYTCIAPIVNSETDKKTGKTYKGGIQKFVKVDNDIQHTLRNIKKPKAIVTTMFDYYALPADFPGMVEAEQAADVYEKIEIIESALKTYYYEKYPYIKFIPYIQLHEFETLLFTNIGILEEEFFDRINKKEFDSLVDFVNNEDNIELINSGTDATPSKRIIKCVQFYHKPIDGMKILSKMDFLTIRNRCKHFNEWITKLENND</sequence>
<reference evidence="1" key="1">
    <citation type="submission" date="2020-04" db="EMBL/GenBank/DDBJ databases">
        <title>Comparative genomics of oral phylogroup-2 Treponema strains.</title>
        <authorList>
            <person name="Zeng H."/>
            <person name="Chan Y.K."/>
            <person name="Watt R.M."/>
        </authorList>
    </citation>
    <scope>NUCLEOTIDE SEQUENCE</scope>
    <source>
        <strain evidence="1">OMZ 905</strain>
    </source>
</reference>
<name>A0A9Q9BF78_TREDN</name>
<evidence type="ECO:0000313" key="1">
    <source>
        <dbReference type="EMBL" id="UTC99871.1"/>
    </source>
</evidence>
<accession>A0A9Q9BF78</accession>
<dbReference type="Proteomes" id="UP001056981">
    <property type="component" value="Chromosome"/>
</dbReference>
<organism evidence="1 2">
    <name type="scientific">Treponema denticola</name>
    <dbReference type="NCBI Taxonomy" id="158"/>
    <lineage>
        <taxon>Bacteria</taxon>
        <taxon>Pseudomonadati</taxon>
        <taxon>Spirochaetota</taxon>
        <taxon>Spirochaetia</taxon>
        <taxon>Spirochaetales</taxon>
        <taxon>Treponemataceae</taxon>
        <taxon>Treponema</taxon>
    </lineage>
</organism>
<protein>
    <submittedName>
        <fullName evidence="1">DUF4276 family protein</fullName>
    </submittedName>
</protein>
<dbReference type="InterPro" id="IPR025455">
    <property type="entry name" value="DUF4276"/>
</dbReference>
<dbReference type="RefSeq" id="WP_253716370.1">
    <property type="nucleotide sequence ID" value="NZ_CP051522.1"/>
</dbReference>
<evidence type="ECO:0000313" key="2">
    <source>
        <dbReference type="Proteomes" id="UP001056981"/>
    </source>
</evidence>